<evidence type="ECO:0000256" key="7">
    <source>
        <dbReference type="RuleBase" id="RU363032"/>
    </source>
</evidence>
<dbReference type="PANTHER" id="PTHR30151:SF0">
    <property type="entry name" value="ABC TRANSPORTER PERMEASE PROTEIN MJ0413-RELATED"/>
    <property type="match status" value="1"/>
</dbReference>
<reference evidence="9" key="1">
    <citation type="submission" date="2022-12" db="EMBL/GenBank/DDBJ databases">
        <authorList>
            <person name="Krivoruchko A.V."/>
            <person name="Elkin A."/>
        </authorList>
    </citation>
    <scope>NUCLEOTIDE SEQUENCE</scope>
    <source>
        <strain evidence="9">IEGM 1391</strain>
    </source>
</reference>
<keyword evidence="4 7" id="KW-0812">Transmembrane</keyword>
<keyword evidence="10" id="KW-1185">Reference proteome</keyword>
<evidence type="ECO:0000313" key="10">
    <source>
        <dbReference type="Proteomes" id="UP001081071"/>
    </source>
</evidence>
<evidence type="ECO:0000256" key="2">
    <source>
        <dbReference type="ARBA" id="ARBA00022448"/>
    </source>
</evidence>
<keyword evidence="6 7" id="KW-0472">Membrane</keyword>
<feature type="domain" description="ABC transmembrane type-1" evidence="8">
    <location>
        <begin position="56"/>
        <end position="240"/>
    </location>
</feature>
<evidence type="ECO:0000256" key="6">
    <source>
        <dbReference type="ARBA" id="ARBA00023136"/>
    </source>
</evidence>
<dbReference type="PANTHER" id="PTHR30151">
    <property type="entry name" value="ALKANE SULFONATE ABC TRANSPORTER-RELATED, MEMBRANE SUBUNIT"/>
    <property type="match status" value="1"/>
</dbReference>
<organism evidence="9 10">
    <name type="scientific">Rhodococcus ruber</name>
    <dbReference type="NCBI Taxonomy" id="1830"/>
    <lineage>
        <taxon>Bacteria</taxon>
        <taxon>Bacillati</taxon>
        <taxon>Actinomycetota</taxon>
        <taxon>Actinomycetes</taxon>
        <taxon>Mycobacteriales</taxon>
        <taxon>Nocardiaceae</taxon>
        <taxon>Rhodococcus</taxon>
    </lineage>
</organism>
<keyword evidence="5 7" id="KW-1133">Transmembrane helix</keyword>
<proteinExistence type="inferred from homology"/>
<feature type="transmembrane region" description="Helical" evidence="7">
    <location>
        <begin position="183"/>
        <end position="207"/>
    </location>
</feature>
<feature type="transmembrane region" description="Helical" evidence="7">
    <location>
        <begin position="122"/>
        <end position="144"/>
    </location>
</feature>
<keyword evidence="2 7" id="KW-0813">Transport</keyword>
<accession>A0ABT4MKN9</accession>
<name>A0ABT4MKN9_9NOCA</name>
<evidence type="ECO:0000256" key="5">
    <source>
        <dbReference type="ARBA" id="ARBA00022989"/>
    </source>
</evidence>
<dbReference type="RefSeq" id="WP_269608003.1">
    <property type="nucleotide sequence ID" value="NZ_JAPWIJ010000012.1"/>
</dbReference>
<keyword evidence="3" id="KW-1003">Cell membrane</keyword>
<comment type="subcellular location">
    <subcellularLocation>
        <location evidence="1 7">Cell membrane</location>
        <topology evidence="1 7">Multi-pass membrane protein</topology>
    </subcellularLocation>
</comment>
<feature type="transmembrane region" description="Helical" evidence="7">
    <location>
        <begin position="63"/>
        <end position="85"/>
    </location>
</feature>
<evidence type="ECO:0000256" key="1">
    <source>
        <dbReference type="ARBA" id="ARBA00004651"/>
    </source>
</evidence>
<dbReference type="SUPFAM" id="SSF161098">
    <property type="entry name" value="MetI-like"/>
    <property type="match status" value="1"/>
</dbReference>
<sequence>MTRIRSIAVEAWLPVLIVGVWWFASSNSSSFYFPPLSEIMSRFANLWFSDQFAVHVVPSLRNFGIGFVLGVTVGILCGLALGTMPQTYRALSPTLEFIRATPVIALIPLTIVLLGTDVVQKVAIIAFACMWPTLLNTVDGVRAVDPLVRDVARSYRLALWDSNMRVFLRSATPQIIAGMRTSVAVAVVAMVGSELFASSEGIGYFVLQSQRTYAMTDMWAGLIMLGLLGYGLNLLFALLERRTLRWHRLRLETTAAQ</sequence>
<protein>
    <submittedName>
        <fullName evidence="9">ABC transporter permease</fullName>
    </submittedName>
</protein>
<dbReference type="InterPro" id="IPR000515">
    <property type="entry name" value="MetI-like"/>
</dbReference>
<dbReference type="InterPro" id="IPR035906">
    <property type="entry name" value="MetI-like_sf"/>
</dbReference>
<dbReference type="Pfam" id="PF00528">
    <property type="entry name" value="BPD_transp_1"/>
    <property type="match status" value="1"/>
</dbReference>
<gene>
    <name evidence="9" type="ORF">O4220_23770</name>
</gene>
<evidence type="ECO:0000259" key="8">
    <source>
        <dbReference type="PROSITE" id="PS50928"/>
    </source>
</evidence>
<dbReference type="EMBL" id="JAPWIJ010000012">
    <property type="protein sequence ID" value="MCZ4521548.1"/>
    <property type="molecule type" value="Genomic_DNA"/>
</dbReference>
<evidence type="ECO:0000256" key="3">
    <source>
        <dbReference type="ARBA" id="ARBA00022475"/>
    </source>
</evidence>
<dbReference type="Proteomes" id="UP001081071">
    <property type="component" value="Unassembled WGS sequence"/>
</dbReference>
<feature type="transmembrane region" description="Helical" evidence="7">
    <location>
        <begin position="7"/>
        <end position="24"/>
    </location>
</feature>
<feature type="transmembrane region" description="Helical" evidence="7">
    <location>
        <begin position="97"/>
        <end position="116"/>
    </location>
</feature>
<dbReference type="PROSITE" id="PS50928">
    <property type="entry name" value="ABC_TM1"/>
    <property type="match status" value="1"/>
</dbReference>
<dbReference type="Gene3D" id="1.10.3720.10">
    <property type="entry name" value="MetI-like"/>
    <property type="match status" value="1"/>
</dbReference>
<evidence type="ECO:0000256" key="4">
    <source>
        <dbReference type="ARBA" id="ARBA00022692"/>
    </source>
</evidence>
<comment type="similarity">
    <text evidence="7">Belongs to the binding-protein-dependent transport system permease family.</text>
</comment>
<feature type="transmembrane region" description="Helical" evidence="7">
    <location>
        <begin position="219"/>
        <end position="239"/>
    </location>
</feature>
<evidence type="ECO:0000313" key="9">
    <source>
        <dbReference type="EMBL" id="MCZ4521548.1"/>
    </source>
</evidence>
<comment type="caution">
    <text evidence="9">The sequence shown here is derived from an EMBL/GenBank/DDBJ whole genome shotgun (WGS) entry which is preliminary data.</text>
</comment>